<evidence type="ECO:0000313" key="3">
    <source>
        <dbReference type="Proteomes" id="UP000751190"/>
    </source>
</evidence>
<accession>A0A8J6C673</accession>
<dbReference type="InterPro" id="IPR011989">
    <property type="entry name" value="ARM-like"/>
</dbReference>
<dbReference type="Gene3D" id="1.25.10.10">
    <property type="entry name" value="Leucine-rich Repeat Variant"/>
    <property type="match status" value="1"/>
</dbReference>
<evidence type="ECO:0000256" key="1">
    <source>
        <dbReference type="SAM" id="MobiDB-lite"/>
    </source>
</evidence>
<evidence type="ECO:0000313" key="2">
    <source>
        <dbReference type="EMBL" id="KAG8461709.1"/>
    </source>
</evidence>
<dbReference type="Proteomes" id="UP000751190">
    <property type="component" value="Unassembled WGS sequence"/>
</dbReference>
<dbReference type="PANTHER" id="PTHR20938">
    <property type="entry name" value="INTEGRATOR COMPLEX SUBUNIT 4"/>
    <property type="match status" value="1"/>
</dbReference>
<feature type="region of interest" description="Disordered" evidence="1">
    <location>
        <begin position="350"/>
        <end position="382"/>
    </location>
</feature>
<dbReference type="EMBL" id="JAGTXO010000024">
    <property type="protein sequence ID" value="KAG8461709.1"/>
    <property type="molecule type" value="Genomic_DNA"/>
</dbReference>
<proteinExistence type="predicted"/>
<sequence length="843" mass="85914">MGDGAAVASLEMHATDASLCGTAAGRRKALARLRPLLARVEHRHRAQCLTKRPIHALLDESSGEATIPSGDVVLRPRVLGTGEPYALVEPAAGVITTLLEDEHADVRLEALEALAELGACDASLAPRAAELLVDALTDDDARVRARALRRLAGVLDGGFALPREHARGLLASLGDGSATVRAAAARAAGRLTIAVDDDADADAGGGEAGALLSAALDALGACARREAATPDAVRRLVALVDAASSLGLRHARLLRPLLARARRERVAAGSDGADAPTAAPGGSGMLAAAVPNTQPATPAGGPPPPPLAPMSFARASAFPPPPAVAERALSLSALVHAAFAAAGALGADARRAAPPPASLPLPHGGASATTPPVRRSRSQRLPPQMACVRAADVGAARADAEAALAPLPAWVWLELRDVAPQMPAGVALGVPLSSDGEARAGAARASARRAFFELLGAQLDAWAEAVAAAAAARPGASAPLQPLALLPLALPPLLGAAPAERADGGWEDEGLGALRALYMAYVHALAAIGALHGALLQRTRGEARAEAVAAPTRAELDAARAAARAAGGARAALSALPTRTDSFLLWVGAWALGSALTAAALGTEACTQDERAPLAAELRPQLGAWRRLARTRAAAGDFDGREAAAFSALAAPLGALCDAVGERDAAAAPAARAHAAVLARAAQRALAEHVPRAPPPGRSPVLRAARVRARAADGSDAPARVAFVREGWPLLLELDVRLSGWDARSLEQCALVLRCARGGRCWRFALREADVVTRGRSALFLRACVEVGSAPNELLDGELELAVETSAHGGVHGSWVELRGGCVLPTAEYLPSTLLPHTHRAAA</sequence>
<dbReference type="OrthoDB" id="10684556at2759"/>
<evidence type="ECO:0008006" key="4">
    <source>
        <dbReference type="Google" id="ProtNLM"/>
    </source>
</evidence>
<dbReference type="PANTHER" id="PTHR20938:SF0">
    <property type="entry name" value="INTEGRATOR COMPLEX SUBUNIT 4"/>
    <property type="match status" value="1"/>
</dbReference>
<name>A0A8J6C673_DIALT</name>
<feature type="compositionally biased region" description="Low complexity" evidence="1">
    <location>
        <begin position="267"/>
        <end position="280"/>
    </location>
</feature>
<dbReference type="InterPro" id="IPR016024">
    <property type="entry name" value="ARM-type_fold"/>
</dbReference>
<feature type="region of interest" description="Disordered" evidence="1">
    <location>
        <begin position="267"/>
        <end position="308"/>
    </location>
</feature>
<dbReference type="AlphaFoldDB" id="A0A8J6C673"/>
<gene>
    <name evidence="2" type="ORF">KFE25_001327</name>
</gene>
<reference evidence="2" key="1">
    <citation type="submission" date="2021-05" db="EMBL/GenBank/DDBJ databases">
        <title>The genome of the haptophyte Pavlova lutheri (Diacronema luteri, Pavlovales) - a model for lipid biosynthesis in eukaryotic algae.</title>
        <authorList>
            <person name="Hulatt C.J."/>
            <person name="Posewitz M.C."/>
        </authorList>
    </citation>
    <scope>NUCLEOTIDE SEQUENCE</scope>
    <source>
        <strain evidence="2">NIVA-4/92</strain>
    </source>
</reference>
<comment type="caution">
    <text evidence="2">The sequence shown here is derived from an EMBL/GenBank/DDBJ whole genome shotgun (WGS) entry which is preliminary data.</text>
</comment>
<dbReference type="SUPFAM" id="SSF48371">
    <property type="entry name" value="ARM repeat"/>
    <property type="match status" value="1"/>
</dbReference>
<protein>
    <recommendedName>
        <fullName evidence="4">Integrator complex subunit 4</fullName>
    </recommendedName>
</protein>
<organism evidence="2 3">
    <name type="scientific">Diacronema lutheri</name>
    <name type="common">Unicellular marine alga</name>
    <name type="synonym">Monochrysis lutheri</name>
    <dbReference type="NCBI Taxonomy" id="2081491"/>
    <lineage>
        <taxon>Eukaryota</taxon>
        <taxon>Haptista</taxon>
        <taxon>Haptophyta</taxon>
        <taxon>Pavlovophyceae</taxon>
        <taxon>Pavlovales</taxon>
        <taxon>Pavlovaceae</taxon>
        <taxon>Diacronema</taxon>
    </lineage>
</organism>
<keyword evidence="3" id="KW-1185">Reference proteome</keyword>